<organism evidence="1 2">
    <name type="scientific">Artomyces pyxidatus</name>
    <dbReference type="NCBI Taxonomy" id="48021"/>
    <lineage>
        <taxon>Eukaryota</taxon>
        <taxon>Fungi</taxon>
        <taxon>Dikarya</taxon>
        <taxon>Basidiomycota</taxon>
        <taxon>Agaricomycotina</taxon>
        <taxon>Agaricomycetes</taxon>
        <taxon>Russulales</taxon>
        <taxon>Auriscalpiaceae</taxon>
        <taxon>Artomyces</taxon>
    </lineage>
</organism>
<evidence type="ECO:0000313" key="1">
    <source>
        <dbReference type="EMBL" id="KAI0054260.1"/>
    </source>
</evidence>
<comment type="caution">
    <text evidence="1">The sequence shown here is derived from an EMBL/GenBank/DDBJ whole genome shotgun (WGS) entry which is preliminary data.</text>
</comment>
<dbReference type="Proteomes" id="UP000814140">
    <property type="component" value="Unassembled WGS sequence"/>
</dbReference>
<feature type="non-terminal residue" evidence="1">
    <location>
        <position position="1"/>
    </location>
</feature>
<gene>
    <name evidence="1" type="ORF">BV25DRAFT_1996445</name>
</gene>
<feature type="non-terminal residue" evidence="1">
    <location>
        <position position="66"/>
    </location>
</feature>
<dbReference type="EMBL" id="MU277577">
    <property type="protein sequence ID" value="KAI0054260.1"/>
    <property type="molecule type" value="Genomic_DNA"/>
</dbReference>
<reference evidence="1" key="2">
    <citation type="journal article" date="2022" name="New Phytol.">
        <title>Evolutionary transition to the ectomycorrhizal habit in the genomes of a hyperdiverse lineage of mushroom-forming fungi.</title>
        <authorList>
            <person name="Looney B."/>
            <person name="Miyauchi S."/>
            <person name="Morin E."/>
            <person name="Drula E."/>
            <person name="Courty P.E."/>
            <person name="Kohler A."/>
            <person name="Kuo A."/>
            <person name="LaButti K."/>
            <person name="Pangilinan J."/>
            <person name="Lipzen A."/>
            <person name="Riley R."/>
            <person name="Andreopoulos W."/>
            <person name="He G."/>
            <person name="Johnson J."/>
            <person name="Nolan M."/>
            <person name="Tritt A."/>
            <person name="Barry K.W."/>
            <person name="Grigoriev I.V."/>
            <person name="Nagy L.G."/>
            <person name="Hibbett D."/>
            <person name="Henrissat B."/>
            <person name="Matheny P.B."/>
            <person name="Labbe J."/>
            <person name="Martin F.M."/>
        </authorList>
    </citation>
    <scope>NUCLEOTIDE SEQUENCE</scope>
    <source>
        <strain evidence="1">HHB10654</strain>
    </source>
</reference>
<reference evidence="1" key="1">
    <citation type="submission" date="2021-03" db="EMBL/GenBank/DDBJ databases">
        <authorList>
            <consortium name="DOE Joint Genome Institute"/>
            <person name="Ahrendt S."/>
            <person name="Looney B.P."/>
            <person name="Miyauchi S."/>
            <person name="Morin E."/>
            <person name="Drula E."/>
            <person name="Courty P.E."/>
            <person name="Chicoki N."/>
            <person name="Fauchery L."/>
            <person name="Kohler A."/>
            <person name="Kuo A."/>
            <person name="Labutti K."/>
            <person name="Pangilinan J."/>
            <person name="Lipzen A."/>
            <person name="Riley R."/>
            <person name="Andreopoulos W."/>
            <person name="He G."/>
            <person name="Johnson J."/>
            <person name="Barry K.W."/>
            <person name="Grigoriev I.V."/>
            <person name="Nagy L."/>
            <person name="Hibbett D."/>
            <person name="Henrissat B."/>
            <person name="Matheny P.B."/>
            <person name="Labbe J."/>
            <person name="Martin F."/>
        </authorList>
    </citation>
    <scope>NUCLEOTIDE SEQUENCE</scope>
    <source>
        <strain evidence="1">HHB10654</strain>
    </source>
</reference>
<accession>A0ACB8SCS5</accession>
<proteinExistence type="predicted"/>
<name>A0ACB8SCS5_9AGAM</name>
<protein>
    <submittedName>
        <fullName evidence="1">Uncharacterized protein</fullName>
    </submittedName>
</protein>
<sequence>SNPIRALQTSIATTHPSSSALIYAPDIIGRASACLFRDVRLRRVLGHLPRILVHLRRAKRRPPSPR</sequence>
<evidence type="ECO:0000313" key="2">
    <source>
        <dbReference type="Proteomes" id="UP000814140"/>
    </source>
</evidence>
<keyword evidence="2" id="KW-1185">Reference proteome</keyword>